<dbReference type="GO" id="GO:0005886">
    <property type="term" value="C:plasma membrane"/>
    <property type="evidence" value="ECO:0007669"/>
    <property type="project" value="UniProtKB-SubCell"/>
</dbReference>
<comment type="caution">
    <text evidence="7">The sequence shown here is derived from an EMBL/GenBank/DDBJ whole genome shotgun (WGS) entry which is preliminary data.</text>
</comment>
<proteinExistence type="inferred from homology"/>
<keyword evidence="2 6" id="KW-1003">Cell membrane</keyword>
<dbReference type="EMBL" id="JAAPAP010000008">
    <property type="protein sequence ID" value="NHN77948.1"/>
    <property type="molecule type" value="Genomic_DNA"/>
</dbReference>
<evidence type="ECO:0000313" key="7">
    <source>
        <dbReference type="EMBL" id="NHN77948.1"/>
    </source>
</evidence>
<evidence type="ECO:0000256" key="1">
    <source>
        <dbReference type="ARBA" id="ARBA00022448"/>
    </source>
</evidence>
<evidence type="ECO:0000256" key="5">
    <source>
        <dbReference type="ARBA" id="ARBA00023136"/>
    </source>
</evidence>
<keyword evidence="1 6" id="KW-0813">Transport</keyword>
<feature type="binding site" evidence="6">
    <location>
        <position position="532"/>
    </location>
    <ligand>
        <name>Zn(2+)</name>
        <dbReference type="ChEBI" id="CHEBI:29105"/>
    </ligand>
</feature>
<reference evidence="7" key="1">
    <citation type="submission" date="2020-03" db="EMBL/GenBank/DDBJ databases">
        <title>Genome assembly of Azotobacter chroococcum W5.</title>
        <authorList>
            <person name="Kannepalli A."/>
        </authorList>
    </citation>
    <scope>NUCLEOTIDE SEQUENCE</scope>
    <source>
        <strain evidence="7">W5</strain>
    </source>
</reference>
<gene>
    <name evidence="6" type="primary">dabA</name>
    <name evidence="7" type="ORF">HA520_11750</name>
</gene>
<keyword evidence="4 6" id="KW-0862">Zinc</keyword>
<keyword evidence="5 6" id="KW-0472">Membrane</keyword>
<comment type="subunit">
    <text evidence="6">Forms a complex with DabB.</text>
</comment>
<comment type="similarity">
    <text evidence="6">Belongs to the inorganic carbon transporter (TC 9.A.2) DabA family.</text>
</comment>
<name>A0AA43Z8D8_9GAMM</name>
<dbReference type="GO" id="GO:0008270">
    <property type="term" value="F:zinc ion binding"/>
    <property type="evidence" value="ECO:0007669"/>
    <property type="project" value="UniProtKB-UniRule"/>
</dbReference>
<dbReference type="Proteomes" id="UP000736384">
    <property type="component" value="Unassembled WGS sequence"/>
</dbReference>
<comment type="subcellular location">
    <subcellularLocation>
        <location evidence="6">Cell membrane</location>
        <topology evidence="6">Peripheral membrane protein</topology>
    </subcellularLocation>
</comment>
<accession>A0AA43Z8D8</accession>
<feature type="binding site" evidence="6">
    <location>
        <position position="517"/>
    </location>
    <ligand>
        <name>Zn(2+)</name>
        <dbReference type="ChEBI" id="CHEBI:29105"/>
    </ligand>
</feature>
<dbReference type="InterPro" id="IPR018752">
    <property type="entry name" value="DabA"/>
</dbReference>
<evidence type="ECO:0000313" key="8">
    <source>
        <dbReference type="Proteomes" id="UP000736384"/>
    </source>
</evidence>
<organism evidence="7 8">
    <name type="scientific">Azotobacter chroococcum</name>
    <dbReference type="NCBI Taxonomy" id="353"/>
    <lineage>
        <taxon>Bacteria</taxon>
        <taxon>Pseudomonadati</taxon>
        <taxon>Pseudomonadota</taxon>
        <taxon>Gammaproteobacteria</taxon>
        <taxon>Pseudomonadales</taxon>
        <taxon>Pseudomonadaceae</taxon>
        <taxon>Azotobacter</taxon>
    </lineage>
</organism>
<evidence type="ECO:0000256" key="3">
    <source>
        <dbReference type="ARBA" id="ARBA00022723"/>
    </source>
</evidence>
<comment type="cofactor">
    <cofactor evidence="6">
        <name>Zn(2+)</name>
        <dbReference type="ChEBI" id="CHEBI:29105"/>
    </cofactor>
</comment>
<dbReference type="PANTHER" id="PTHR38344">
    <property type="entry name" value="UPF0753 PROTEIN AQ_863"/>
    <property type="match status" value="1"/>
</dbReference>
<comment type="function">
    <text evidence="6">Part of an energy-coupled inorganic carbon pump.</text>
</comment>
<dbReference type="AlphaFoldDB" id="A0AA43Z8D8"/>
<dbReference type="RefSeq" id="WP_165892802.1">
    <property type="nucleotide sequence ID" value="NZ_JAAPAP010000008.1"/>
</dbReference>
<evidence type="ECO:0000256" key="4">
    <source>
        <dbReference type="ARBA" id="ARBA00022833"/>
    </source>
</evidence>
<sequence>MPMASGDKSMSARAENPVQSGRFDEAAVLHELEHYLPKQAPLKDFVHHNTLHAFQDSKFHDAARNASGIFGYSVSLKLDKYRRLYLEGEINPDILDGIIAARKGAQFALWKNKVIGEDFAPPPLPRIGTVRANWKKSQRIDLDSLVHPLLFRVLCSYLDQGISVWTFPSSGEGFLSAIRELERHSFTSFFRRERARALLLEQDCSIADLLKLLVRDEALFEHYLFDQQFAHPGWSGMVTVIEAQPGTLIDSRRITLRELIVFELLLEIDALDEHFDGRWSPLVAELGGGPPAILADVPRTELHEVLAIWQEALEWSFYDPVLSAIQRQPAESPALPATRSFQGLFCIDDRICSFRRHIENLDPHCETYGTPGFFGVEFYFKPENAKSYSKVCPGPIEPKYLIKETGSQDRRKAEPHFSKHSHDLFGGWVISQTLGFWSAVKLFDNIFKPSASPLGASSFRHMDRTSRLSILNRSADDREDGLQIGFTLEEMAQRAENLLGSIGLTRDFAPIVYVVGHGASNTNNPHYAAYDCGACSGRPGSVNARVICFMLNHPQVRRILAGKGIEIPEGTQFVGALHDTTRDEIAFYDESSLSPDNRARHQANTVVFDKALALNAKERSRRFALTDSRQPPERVHEAVKARSVSLFEPRPELNHATNALCIVGRRALSRKLFLDRRAFLNSYDYRIDPDGRFLLGILRAAAPVCGGINLEYFFSHVDNQKLGAGSKLPHNVMGLIGVANGNDGDLRPGLPSQMIEVHHPVRMMIVVEQFPEVVLNTLRQQPATWEWFANEWLNLAVVHPETHELFRFRDGAFEAYRPLTERIEAATDLEKLFETQADNLPVLALS</sequence>
<feature type="binding site" evidence="6">
    <location>
        <position position="348"/>
    </location>
    <ligand>
        <name>Zn(2+)</name>
        <dbReference type="ChEBI" id="CHEBI:29105"/>
    </ligand>
</feature>
<evidence type="ECO:0000256" key="6">
    <source>
        <dbReference type="HAMAP-Rule" id="MF_01871"/>
    </source>
</evidence>
<protein>
    <recommendedName>
        <fullName evidence="6">Probable inorganic carbon transporter subunit DabA</fullName>
    </recommendedName>
</protein>
<feature type="binding site" evidence="6">
    <location>
        <position position="346"/>
    </location>
    <ligand>
        <name>Zn(2+)</name>
        <dbReference type="ChEBI" id="CHEBI:29105"/>
    </ligand>
</feature>
<keyword evidence="3 6" id="KW-0479">Metal-binding</keyword>
<dbReference type="Pfam" id="PF10070">
    <property type="entry name" value="DabA"/>
    <property type="match status" value="1"/>
</dbReference>
<evidence type="ECO:0000256" key="2">
    <source>
        <dbReference type="ARBA" id="ARBA00022475"/>
    </source>
</evidence>
<dbReference type="HAMAP" id="MF_01871">
    <property type="entry name" value="DabA"/>
    <property type="match status" value="1"/>
</dbReference>
<dbReference type="PANTHER" id="PTHR38344:SF1">
    <property type="entry name" value="INORGANIC CARBON TRANSPORTER SUBUNIT DABA-RELATED"/>
    <property type="match status" value="1"/>
</dbReference>